<dbReference type="Gene3D" id="2.40.50.100">
    <property type="match status" value="1"/>
</dbReference>
<dbReference type="Gene3D" id="2.40.30.170">
    <property type="match status" value="1"/>
</dbReference>
<dbReference type="Gene3D" id="1.10.287.470">
    <property type="entry name" value="Helix hairpin bin"/>
    <property type="match status" value="1"/>
</dbReference>
<evidence type="ECO:0000313" key="6">
    <source>
        <dbReference type="EMBL" id="MPR32739.1"/>
    </source>
</evidence>
<dbReference type="RefSeq" id="WP_152757439.1">
    <property type="nucleotide sequence ID" value="NZ_WHLY01000002.1"/>
</dbReference>
<dbReference type="SUPFAM" id="SSF111369">
    <property type="entry name" value="HlyD-like secretion proteins"/>
    <property type="match status" value="1"/>
</dbReference>
<comment type="caution">
    <text evidence="6">The sequence shown here is derived from an EMBL/GenBank/DDBJ whole genome shotgun (WGS) entry which is preliminary data.</text>
</comment>
<dbReference type="Pfam" id="PF25917">
    <property type="entry name" value="BSH_RND"/>
    <property type="match status" value="1"/>
</dbReference>
<dbReference type="PANTHER" id="PTHR30469:SF36">
    <property type="entry name" value="BLL3903 PROTEIN"/>
    <property type="match status" value="1"/>
</dbReference>
<dbReference type="Pfam" id="PF25989">
    <property type="entry name" value="YknX_C"/>
    <property type="match status" value="1"/>
</dbReference>
<feature type="domain" description="Multidrug resistance protein MdtA-like barrel-sandwich hybrid" evidence="3">
    <location>
        <begin position="78"/>
        <end position="198"/>
    </location>
</feature>
<dbReference type="InterPro" id="IPR058792">
    <property type="entry name" value="Beta-barrel_RND_2"/>
</dbReference>
<dbReference type="Pfam" id="PF25954">
    <property type="entry name" value="Beta-barrel_RND_2"/>
    <property type="match status" value="1"/>
</dbReference>
<dbReference type="InterPro" id="IPR058625">
    <property type="entry name" value="MdtA-like_BSH"/>
</dbReference>
<accession>A0A7C9BNR7</accession>
<name>A0A7C9BNR7_9BACT</name>
<sequence>MNKTTKRLITALIIVFLIGLAFYPRIKEYLATSNKPEEAEKGPKAGGGGKTVVSVMVVEPAALNDIVKTTGTVLANEEVEIRSEISGKITNLYFKEGQYVQKGTVLLKINDDDLQAQLKKLEYGKKLSEDNEYRQRQLLEKEAISQREYDISLTTVKTNEADIENIKAQLAKATIRAPFSGRLGLRYVSEGSYITPTSRISTLTNTNPAKVEFSVPAKYSDRIKAGSTIKYTTESSDAEYSGRVYAVDPKIDPQTRTLQMRATSPNGNGSLLPGAFARIELIIGSRGTAITVPNEAIIPEENGHKVFLVKSGKATPRSVDVGMRGEFDMEITKGLSAGDTLITTGILQVKPDGPVEIRNVVNAGTTGVGAKSSL</sequence>
<organism evidence="6 7">
    <name type="scientific">Salmonirosea aquatica</name>
    <dbReference type="NCBI Taxonomy" id="2654236"/>
    <lineage>
        <taxon>Bacteria</taxon>
        <taxon>Pseudomonadati</taxon>
        <taxon>Bacteroidota</taxon>
        <taxon>Cytophagia</taxon>
        <taxon>Cytophagales</taxon>
        <taxon>Spirosomataceae</taxon>
        <taxon>Salmonirosea</taxon>
    </lineage>
</organism>
<dbReference type="GO" id="GO:1990281">
    <property type="term" value="C:efflux pump complex"/>
    <property type="evidence" value="ECO:0007669"/>
    <property type="project" value="TreeGrafter"/>
</dbReference>
<reference evidence="6 7" key="1">
    <citation type="submission" date="2019-10" db="EMBL/GenBank/DDBJ databases">
        <title>Draft Genome Sequence of Cytophagaceae sp. SJW1-29.</title>
        <authorList>
            <person name="Choi A."/>
        </authorList>
    </citation>
    <scope>NUCLEOTIDE SEQUENCE [LARGE SCALE GENOMIC DNA]</scope>
    <source>
        <strain evidence="6 7">SJW1-29</strain>
    </source>
</reference>
<dbReference type="Pfam" id="PF25876">
    <property type="entry name" value="HH_MFP_RND"/>
    <property type="match status" value="1"/>
</dbReference>
<gene>
    <name evidence="6" type="ORF">GBK04_05060</name>
</gene>
<dbReference type="Gene3D" id="2.40.420.20">
    <property type="match status" value="1"/>
</dbReference>
<evidence type="ECO:0000259" key="3">
    <source>
        <dbReference type="Pfam" id="PF25917"/>
    </source>
</evidence>
<feature type="domain" description="YknX-like C-terminal permuted SH3-like" evidence="5">
    <location>
        <begin position="289"/>
        <end position="350"/>
    </location>
</feature>
<dbReference type="NCBIfam" id="TIGR01730">
    <property type="entry name" value="RND_mfp"/>
    <property type="match status" value="1"/>
</dbReference>
<dbReference type="InterPro" id="IPR058637">
    <property type="entry name" value="YknX-like_C"/>
</dbReference>
<keyword evidence="7" id="KW-1185">Reference proteome</keyword>
<proteinExistence type="inferred from homology"/>
<dbReference type="InterPro" id="IPR006143">
    <property type="entry name" value="RND_pump_MFP"/>
</dbReference>
<evidence type="ECO:0000259" key="4">
    <source>
        <dbReference type="Pfam" id="PF25954"/>
    </source>
</evidence>
<evidence type="ECO:0000259" key="5">
    <source>
        <dbReference type="Pfam" id="PF25989"/>
    </source>
</evidence>
<evidence type="ECO:0000256" key="1">
    <source>
        <dbReference type="ARBA" id="ARBA00009477"/>
    </source>
</evidence>
<dbReference type="PANTHER" id="PTHR30469">
    <property type="entry name" value="MULTIDRUG RESISTANCE PROTEIN MDTA"/>
    <property type="match status" value="1"/>
</dbReference>
<dbReference type="InterPro" id="IPR058624">
    <property type="entry name" value="MdtA-like_HH"/>
</dbReference>
<feature type="domain" description="CusB-like beta-barrel" evidence="4">
    <location>
        <begin position="211"/>
        <end position="281"/>
    </location>
</feature>
<dbReference type="GO" id="GO:0015562">
    <property type="term" value="F:efflux transmembrane transporter activity"/>
    <property type="evidence" value="ECO:0007669"/>
    <property type="project" value="TreeGrafter"/>
</dbReference>
<dbReference type="EMBL" id="WHLY01000002">
    <property type="protein sequence ID" value="MPR32739.1"/>
    <property type="molecule type" value="Genomic_DNA"/>
</dbReference>
<feature type="domain" description="Multidrug resistance protein MdtA-like alpha-helical hairpin" evidence="2">
    <location>
        <begin position="112"/>
        <end position="175"/>
    </location>
</feature>
<protein>
    <submittedName>
        <fullName evidence="6">Efflux RND transporter periplasmic adaptor subunit</fullName>
    </submittedName>
</protein>
<dbReference type="AlphaFoldDB" id="A0A7C9BNR7"/>
<comment type="similarity">
    <text evidence="1">Belongs to the membrane fusion protein (MFP) (TC 8.A.1) family.</text>
</comment>
<evidence type="ECO:0000313" key="7">
    <source>
        <dbReference type="Proteomes" id="UP000479293"/>
    </source>
</evidence>
<evidence type="ECO:0000259" key="2">
    <source>
        <dbReference type="Pfam" id="PF25876"/>
    </source>
</evidence>
<dbReference type="Proteomes" id="UP000479293">
    <property type="component" value="Unassembled WGS sequence"/>
</dbReference>